<dbReference type="SUPFAM" id="SSF55729">
    <property type="entry name" value="Acyl-CoA N-acyltransferases (Nat)"/>
    <property type="match status" value="1"/>
</dbReference>
<name>A0A3B1E2H8_9ZZZZ</name>
<organism evidence="2">
    <name type="scientific">hydrothermal vent metagenome</name>
    <dbReference type="NCBI Taxonomy" id="652676"/>
    <lineage>
        <taxon>unclassified sequences</taxon>
        <taxon>metagenomes</taxon>
        <taxon>ecological metagenomes</taxon>
    </lineage>
</organism>
<dbReference type="InterPro" id="IPR038740">
    <property type="entry name" value="BioF2-like_GNAT_dom"/>
</dbReference>
<dbReference type="Gene3D" id="3.40.630.30">
    <property type="match status" value="1"/>
</dbReference>
<evidence type="ECO:0000259" key="1">
    <source>
        <dbReference type="Pfam" id="PF13480"/>
    </source>
</evidence>
<reference evidence="2" key="1">
    <citation type="submission" date="2018-06" db="EMBL/GenBank/DDBJ databases">
        <authorList>
            <person name="Zhirakovskaya E."/>
        </authorList>
    </citation>
    <scope>NUCLEOTIDE SEQUENCE</scope>
</reference>
<dbReference type="AlphaFoldDB" id="A0A3B1E2H8"/>
<sequence length="387" mass="45100">MITVVELNQIEAINAIRDDWHALLAESSRASFFHTPEWLEAYWKFFSADQQLKILVVRSEEQTREKQTIGIVPLLVRTVPSIVGKVELLTSFDDWGDFNKPIGNDQPTIIQAACEYLKNSPRNWDIFEPRWVDDAGLQYGEVFSAMKKGGGLPYVSEWSSAAMVDLSGTIEEYWNGWSSKNRSEQRRNERRLAQRGDIKYLRHRPKPEGDPRWDLFEDCKQIAKESWQAESKTGTTLSHESVQNFMRYVHEMATHLGRLDLNLLYQDEKPIAFSYGYHFRGYVDGLKTGYVREKKTNGAGRVLVARIIEDSFERGDQTFNMGSEQHAWKKIWRTESAITYQYAYFSSKSPKGQFLKMNHWAKKSWQYLRKLSGSKKQEENNNTQQKH</sequence>
<dbReference type="Pfam" id="PF13480">
    <property type="entry name" value="Acetyltransf_6"/>
    <property type="match status" value="1"/>
</dbReference>
<dbReference type="InterPro" id="IPR016181">
    <property type="entry name" value="Acyl_CoA_acyltransferase"/>
</dbReference>
<proteinExistence type="predicted"/>
<evidence type="ECO:0000313" key="2">
    <source>
        <dbReference type="EMBL" id="VAX36127.1"/>
    </source>
</evidence>
<feature type="domain" description="BioF2-like acetyltransferase" evidence="1">
    <location>
        <begin position="179"/>
        <end position="330"/>
    </location>
</feature>
<gene>
    <name evidence="2" type="ORF">MNBD_PLANCTO02-2925</name>
</gene>
<protein>
    <recommendedName>
        <fullName evidence="1">BioF2-like acetyltransferase domain-containing protein</fullName>
    </recommendedName>
</protein>
<accession>A0A3B1E2H8</accession>
<dbReference type="EMBL" id="UOGL01000034">
    <property type="protein sequence ID" value="VAX36127.1"/>
    <property type="molecule type" value="Genomic_DNA"/>
</dbReference>